<dbReference type="OrthoDB" id="1669699at2"/>
<dbReference type="InterPro" id="IPR041490">
    <property type="entry name" value="KstR2_TetR_C"/>
</dbReference>
<feature type="domain" description="HTH tetR-type" evidence="6">
    <location>
        <begin position="5"/>
        <end position="65"/>
    </location>
</feature>
<dbReference type="AlphaFoldDB" id="A0A0Q2UDG3"/>
<dbReference type="InterPro" id="IPR001647">
    <property type="entry name" value="HTH_TetR"/>
</dbReference>
<dbReference type="InterPro" id="IPR009057">
    <property type="entry name" value="Homeodomain-like_sf"/>
</dbReference>
<dbReference type="InterPro" id="IPR050109">
    <property type="entry name" value="HTH-type_TetR-like_transc_reg"/>
</dbReference>
<evidence type="ECO:0000256" key="3">
    <source>
        <dbReference type="ARBA" id="ARBA00023125"/>
    </source>
</evidence>
<dbReference type="Gene3D" id="1.10.357.10">
    <property type="entry name" value="Tetracycline Repressor, domain 2"/>
    <property type="match status" value="1"/>
</dbReference>
<dbReference type="Proteomes" id="UP000051677">
    <property type="component" value="Unassembled WGS sequence"/>
</dbReference>
<keyword evidence="1" id="KW-0678">Repressor</keyword>
<name>A0A0Q2UDG3_MYCGO</name>
<organism evidence="7 8">
    <name type="scientific">Mycobacterium gordonae</name>
    <dbReference type="NCBI Taxonomy" id="1778"/>
    <lineage>
        <taxon>Bacteria</taxon>
        <taxon>Bacillati</taxon>
        <taxon>Actinomycetota</taxon>
        <taxon>Actinomycetes</taxon>
        <taxon>Mycobacteriales</taxon>
        <taxon>Mycobacteriaceae</taxon>
        <taxon>Mycobacterium</taxon>
    </lineage>
</organism>
<dbReference type="GO" id="GO:0003700">
    <property type="term" value="F:DNA-binding transcription factor activity"/>
    <property type="evidence" value="ECO:0007669"/>
    <property type="project" value="TreeGrafter"/>
</dbReference>
<keyword evidence="2" id="KW-0805">Transcription regulation</keyword>
<dbReference type="SUPFAM" id="SSF46689">
    <property type="entry name" value="Homeodomain-like"/>
    <property type="match status" value="1"/>
</dbReference>
<keyword evidence="4" id="KW-0804">Transcription</keyword>
<dbReference type="PANTHER" id="PTHR30055:SF175">
    <property type="entry name" value="HTH-TYPE TRANSCRIPTIONAL REPRESSOR KSTR2"/>
    <property type="match status" value="1"/>
</dbReference>
<evidence type="ECO:0000256" key="4">
    <source>
        <dbReference type="ARBA" id="ARBA00023163"/>
    </source>
</evidence>
<proteinExistence type="predicted"/>
<dbReference type="Pfam" id="PF17932">
    <property type="entry name" value="TetR_C_24"/>
    <property type="match status" value="1"/>
</dbReference>
<dbReference type="Pfam" id="PF00440">
    <property type="entry name" value="TetR_N"/>
    <property type="match status" value="1"/>
</dbReference>
<dbReference type="EMBL" id="LKTM01000190">
    <property type="protein sequence ID" value="KQH78624.1"/>
    <property type="molecule type" value="Genomic_DNA"/>
</dbReference>
<accession>A0A0Q2UDG3</accession>
<dbReference type="RefSeq" id="WP_055578515.1">
    <property type="nucleotide sequence ID" value="NZ_LKTM01000190.1"/>
</dbReference>
<protein>
    <submittedName>
        <fullName evidence="7">TetR family transcriptional regulator</fullName>
    </submittedName>
</protein>
<dbReference type="SUPFAM" id="SSF48498">
    <property type="entry name" value="Tetracyclin repressor-like, C-terminal domain"/>
    <property type="match status" value="1"/>
</dbReference>
<dbReference type="PANTHER" id="PTHR30055">
    <property type="entry name" value="HTH-TYPE TRANSCRIPTIONAL REGULATOR RUTR"/>
    <property type="match status" value="1"/>
</dbReference>
<comment type="caution">
    <text evidence="7">The sequence shown here is derived from an EMBL/GenBank/DDBJ whole genome shotgun (WGS) entry which is preliminary data.</text>
</comment>
<evidence type="ECO:0000256" key="1">
    <source>
        <dbReference type="ARBA" id="ARBA00022491"/>
    </source>
</evidence>
<evidence type="ECO:0000259" key="6">
    <source>
        <dbReference type="PROSITE" id="PS50977"/>
    </source>
</evidence>
<evidence type="ECO:0000256" key="2">
    <source>
        <dbReference type="ARBA" id="ARBA00023015"/>
    </source>
</evidence>
<evidence type="ECO:0000313" key="8">
    <source>
        <dbReference type="Proteomes" id="UP000051677"/>
    </source>
</evidence>
<sequence>MPRSPGRRSEILDAFVRYVAERGYERTNIGDIADELGMSKGTIVHHFGTKAQMLRELTEAHLANQLDVLRMVWDRVAAPHERIAAIIFTSALLQVMARDATVASQREVVQLADDPAMQQVRKLRHQLQALTIDEIRNGVECGVFRSVDVDLAALQLWGSLEWMWVWFDPNDSRTPERVGAAFVDVFLGGLLLDRLGLNKWASPSSDVISVVRECLSAVTAGSH</sequence>
<dbReference type="PRINTS" id="PR00455">
    <property type="entry name" value="HTHTETR"/>
</dbReference>
<dbReference type="STRING" id="1778.A9W97_23550"/>
<reference evidence="7 8" key="1">
    <citation type="submission" date="2015-10" db="EMBL/GenBank/DDBJ databases">
        <title>Mycobacterium gordonae draft genome assembly.</title>
        <authorList>
            <person name="Ustinova V."/>
            <person name="Smirnova T."/>
            <person name="Blagodatskikh K."/>
            <person name="Varlamov D."/>
            <person name="Larionova E."/>
            <person name="Chernousova L."/>
        </authorList>
    </citation>
    <scope>NUCLEOTIDE SEQUENCE [LARGE SCALE GENOMIC DNA]</scope>
    <source>
        <strain evidence="7 8">CTRI 14-8773</strain>
    </source>
</reference>
<dbReference type="GO" id="GO:0000976">
    <property type="term" value="F:transcription cis-regulatory region binding"/>
    <property type="evidence" value="ECO:0007669"/>
    <property type="project" value="TreeGrafter"/>
</dbReference>
<dbReference type="Gene3D" id="1.10.10.60">
    <property type="entry name" value="Homeodomain-like"/>
    <property type="match status" value="1"/>
</dbReference>
<gene>
    <name evidence="7" type="ORF">AO501_12325</name>
</gene>
<evidence type="ECO:0000256" key="5">
    <source>
        <dbReference type="PROSITE-ProRule" id="PRU00335"/>
    </source>
</evidence>
<evidence type="ECO:0000313" key="7">
    <source>
        <dbReference type="EMBL" id="KQH78624.1"/>
    </source>
</evidence>
<dbReference type="InterPro" id="IPR036271">
    <property type="entry name" value="Tet_transcr_reg_TetR-rel_C_sf"/>
</dbReference>
<keyword evidence="3 5" id="KW-0238">DNA-binding</keyword>
<feature type="DNA-binding region" description="H-T-H motif" evidence="5">
    <location>
        <begin position="28"/>
        <end position="47"/>
    </location>
</feature>
<dbReference type="PROSITE" id="PS50977">
    <property type="entry name" value="HTH_TETR_2"/>
    <property type="match status" value="1"/>
</dbReference>